<sequence>MRFSMIVAGLLAEIVASATYNVPVEMDATDDCTLPADYTISNFVTLGDSSNGTLNTTSFHFTDSDTGIDTACQKNSSSVSTNPNGGAARYYCDDVNVEFIYQTTGIAGLTLIEKACPDSASSTKYEASGLTQFNLTCTDTTDGRLCSSNQTITSEFTSLNPASS</sequence>
<accession>A0ABR2XTL0</accession>
<protein>
    <recommendedName>
        <fullName evidence="4">AA1-like domain-containing protein</fullName>
    </recommendedName>
</protein>
<evidence type="ECO:0008006" key="4">
    <source>
        <dbReference type="Google" id="ProtNLM"/>
    </source>
</evidence>
<dbReference type="Proteomes" id="UP001465668">
    <property type="component" value="Unassembled WGS sequence"/>
</dbReference>
<reference evidence="2 3" key="1">
    <citation type="submission" date="2024-02" db="EMBL/GenBank/DDBJ databases">
        <title>First draft genome assembly of two strains of Seiridium cardinale.</title>
        <authorList>
            <person name="Emiliani G."/>
            <person name="Scali E."/>
        </authorList>
    </citation>
    <scope>NUCLEOTIDE SEQUENCE [LARGE SCALE GENOMIC DNA]</scope>
    <source>
        <strain evidence="2 3">BM-138-000479</strain>
    </source>
</reference>
<evidence type="ECO:0000313" key="2">
    <source>
        <dbReference type="EMBL" id="KAK9777037.1"/>
    </source>
</evidence>
<feature type="chain" id="PRO_5045482790" description="AA1-like domain-containing protein" evidence="1">
    <location>
        <begin position="20"/>
        <end position="164"/>
    </location>
</feature>
<dbReference type="EMBL" id="JARVKM010000024">
    <property type="protein sequence ID" value="KAK9777037.1"/>
    <property type="molecule type" value="Genomic_DNA"/>
</dbReference>
<proteinExistence type="predicted"/>
<evidence type="ECO:0000313" key="3">
    <source>
        <dbReference type="Proteomes" id="UP001465668"/>
    </source>
</evidence>
<organism evidence="2 3">
    <name type="scientific">Seiridium cardinale</name>
    <dbReference type="NCBI Taxonomy" id="138064"/>
    <lineage>
        <taxon>Eukaryota</taxon>
        <taxon>Fungi</taxon>
        <taxon>Dikarya</taxon>
        <taxon>Ascomycota</taxon>
        <taxon>Pezizomycotina</taxon>
        <taxon>Sordariomycetes</taxon>
        <taxon>Xylariomycetidae</taxon>
        <taxon>Amphisphaeriales</taxon>
        <taxon>Sporocadaceae</taxon>
        <taxon>Seiridium</taxon>
    </lineage>
</organism>
<gene>
    <name evidence="2" type="ORF">SCAR479_06438</name>
</gene>
<keyword evidence="3" id="KW-1185">Reference proteome</keyword>
<evidence type="ECO:0000256" key="1">
    <source>
        <dbReference type="SAM" id="SignalP"/>
    </source>
</evidence>
<comment type="caution">
    <text evidence="2">The sequence shown here is derived from an EMBL/GenBank/DDBJ whole genome shotgun (WGS) entry which is preliminary data.</text>
</comment>
<keyword evidence="1" id="KW-0732">Signal</keyword>
<feature type="signal peptide" evidence="1">
    <location>
        <begin position="1"/>
        <end position="19"/>
    </location>
</feature>
<name>A0ABR2XTL0_9PEZI</name>